<name>A0A1B6HKZ8_9HEMI</name>
<evidence type="ECO:0008006" key="2">
    <source>
        <dbReference type="Google" id="ProtNLM"/>
    </source>
</evidence>
<dbReference type="EMBL" id="GECU01032352">
    <property type="protein sequence ID" value="JAS75354.1"/>
    <property type="molecule type" value="Transcribed_RNA"/>
</dbReference>
<protein>
    <recommendedName>
        <fullName evidence="2">SGNH hydrolase-type esterase domain-containing protein</fullName>
    </recommendedName>
</protein>
<evidence type="ECO:0000313" key="1">
    <source>
        <dbReference type="EMBL" id="JAS75354.1"/>
    </source>
</evidence>
<dbReference type="InterPro" id="IPR036514">
    <property type="entry name" value="SGNH_hydro_sf"/>
</dbReference>
<accession>A0A1B6HKZ8</accession>
<sequence length="226" mass="25875">FKPNSNLANVVKDIKKLTKNFTKKDTVIIIGGTNDNLVKKEGELIKQFQNIVRGMSHTKILVSALPYRHDVPGFNKRIAFINMELQDILSKYPDATFLPINNLQRHMYTKHGLHFNRTGKQEISRMVIHLVCGEKDDKKMKESRTIKEKKHEKSKYSVTSGTGIEILQEDMWEVINNLRTNSSVAFAHTISGDFHHPRRMTAGVAVTFARQFGKPKIKDQLSKFLA</sequence>
<dbReference type="CDD" id="cd00229">
    <property type="entry name" value="SGNH_hydrolase"/>
    <property type="match status" value="1"/>
</dbReference>
<proteinExistence type="predicted"/>
<organism evidence="1">
    <name type="scientific">Homalodisca liturata</name>
    <dbReference type="NCBI Taxonomy" id="320908"/>
    <lineage>
        <taxon>Eukaryota</taxon>
        <taxon>Metazoa</taxon>
        <taxon>Ecdysozoa</taxon>
        <taxon>Arthropoda</taxon>
        <taxon>Hexapoda</taxon>
        <taxon>Insecta</taxon>
        <taxon>Pterygota</taxon>
        <taxon>Neoptera</taxon>
        <taxon>Paraneoptera</taxon>
        <taxon>Hemiptera</taxon>
        <taxon>Auchenorrhyncha</taxon>
        <taxon>Membracoidea</taxon>
        <taxon>Cicadellidae</taxon>
        <taxon>Cicadellinae</taxon>
        <taxon>Proconiini</taxon>
        <taxon>Homalodisca</taxon>
    </lineage>
</organism>
<gene>
    <name evidence="1" type="ORF">g.57551</name>
</gene>
<dbReference type="Gene3D" id="3.40.50.1110">
    <property type="entry name" value="SGNH hydrolase"/>
    <property type="match status" value="1"/>
</dbReference>
<feature type="non-terminal residue" evidence="1">
    <location>
        <position position="226"/>
    </location>
</feature>
<reference evidence="1" key="1">
    <citation type="submission" date="2015-11" db="EMBL/GenBank/DDBJ databases">
        <title>De novo transcriptome assembly of four potential Pierce s Disease insect vectors from Arizona vineyards.</title>
        <authorList>
            <person name="Tassone E.E."/>
        </authorList>
    </citation>
    <scope>NUCLEOTIDE SEQUENCE</scope>
</reference>
<feature type="non-terminal residue" evidence="1">
    <location>
        <position position="1"/>
    </location>
</feature>
<dbReference type="AlphaFoldDB" id="A0A1B6HKZ8"/>
<dbReference type="SUPFAM" id="SSF52266">
    <property type="entry name" value="SGNH hydrolase"/>
    <property type="match status" value="1"/>
</dbReference>